<name>A0AAW1LVD1_POPJA</name>
<evidence type="ECO:0000313" key="1">
    <source>
        <dbReference type="EMBL" id="KAK9737796.1"/>
    </source>
</evidence>
<comment type="caution">
    <text evidence="1">The sequence shown here is derived from an EMBL/GenBank/DDBJ whole genome shotgun (WGS) entry which is preliminary data.</text>
</comment>
<dbReference type="EMBL" id="JASPKY010000095">
    <property type="protein sequence ID" value="KAK9737796.1"/>
    <property type="molecule type" value="Genomic_DNA"/>
</dbReference>
<organism evidence="1 2">
    <name type="scientific">Popillia japonica</name>
    <name type="common">Japanese beetle</name>
    <dbReference type="NCBI Taxonomy" id="7064"/>
    <lineage>
        <taxon>Eukaryota</taxon>
        <taxon>Metazoa</taxon>
        <taxon>Ecdysozoa</taxon>
        <taxon>Arthropoda</taxon>
        <taxon>Hexapoda</taxon>
        <taxon>Insecta</taxon>
        <taxon>Pterygota</taxon>
        <taxon>Neoptera</taxon>
        <taxon>Endopterygota</taxon>
        <taxon>Coleoptera</taxon>
        <taxon>Polyphaga</taxon>
        <taxon>Scarabaeiformia</taxon>
        <taxon>Scarabaeidae</taxon>
        <taxon>Rutelinae</taxon>
        <taxon>Popillia</taxon>
    </lineage>
</organism>
<sequence length="95" mass="11205">METDLHILIRFNSGAVNEKIYNSKRRLKGIKVVIKEDLTQRRVELIKKLLKHIPARTIWTYHGKMCRKRGGNTETIQRDSDIRKIWVSGMDSRSK</sequence>
<dbReference type="AlphaFoldDB" id="A0AAW1LVD1"/>
<gene>
    <name evidence="1" type="ORF">QE152_g10400</name>
</gene>
<proteinExistence type="predicted"/>
<accession>A0AAW1LVD1</accession>
<reference evidence="1 2" key="1">
    <citation type="journal article" date="2024" name="BMC Genomics">
        <title>De novo assembly and annotation of Popillia japonica's genome with initial clues to its potential as an invasive pest.</title>
        <authorList>
            <person name="Cucini C."/>
            <person name="Boschi S."/>
            <person name="Funari R."/>
            <person name="Cardaioli E."/>
            <person name="Iannotti N."/>
            <person name="Marturano G."/>
            <person name="Paoli F."/>
            <person name="Bruttini M."/>
            <person name="Carapelli A."/>
            <person name="Frati F."/>
            <person name="Nardi F."/>
        </authorList>
    </citation>
    <scope>NUCLEOTIDE SEQUENCE [LARGE SCALE GENOMIC DNA]</scope>
    <source>
        <strain evidence="1">DMR45628</strain>
    </source>
</reference>
<protein>
    <submittedName>
        <fullName evidence="1">Uncharacterized protein</fullName>
    </submittedName>
</protein>
<keyword evidence="2" id="KW-1185">Reference proteome</keyword>
<dbReference type="Proteomes" id="UP001458880">
    <property type="component" value="Unassembled WGS sequence"/>
</dbReference>
<evidence type="ECO:0000313" key="2">
    <source>
        <dbReference type="Proteomes" id="UP001458880"/>
    </source>
</evidence>